<name>A0ACB8R5G4_9AGAM</name>
<sequence>IVDEQGRILVPLAGQPAESKDWPDVIRQANQQADEILRECDFAPGQQKSKRGTYPHLSMGFSFGGGRKEPTNLKPKTDNQIGAFACLGRSVAFRRFAGFGSASYKLYGPRLFASCKETVQGVRDEDPTLAPPFSNSVFPTATFNFGPQVATRLHRDHLNVPYGWCSVTAFGSYDYKRGGHLILWDLKLVVEFPPGATILLPSALLIHGNTPVQPGETRYSFTQYCAGALTRWHTYGCRTGRQLAREDPALKAKLDAEVVERAVDALAMFSKVEALEGDHGICIEK</sequence>
<organism evidence="1 2">
    <name type="scientific">Auriscalpium vulgare</name>
    <dbReference type="NCBI Taxonomy" id="40419"/>
    <lineage>
        <taxon>Eukaryota</taxon>
        <taxon>Fungi</taxon>
        <taxon>Dikarya</taxon>
        <taxon>Basidiomycota</taxon>
        <taxon>Agaricomycotina</taxon>
        <taxon>Agaricomycetes</taxon>
        <taxon>Russulales</taxon>
        <taxon>Auriscalpiaceae</taxon>
        <taxon>Auriscalpium</taxon>
    </lineage>
</organism>
<reference evidence="1" key="1">
    <citation type="submission" date="2021-02" db="EMBL/GenBank/DDBJ databases">
        <authorList>
            <consortium name="DOE Joint Genome Institute"/>
            <person name="Ahrendt S."/>
            <person name="Looney B.P."/>
            <person name="Miyauchi S."/>
            <person name="Morin E."/>
            <person name="Drula E."/>
            <person name="Courty P.E."/>
            <person name="Chicoki N."/>
            <person name="Fauchery L."/>
            <person name="Kohler A."/>
            <person name="Kuo A."/>
            <person name="Labutti K."/>
            <person name="Pangilinan J."/>
            <person name="Lipzen A."/>
            <person name="Riley R."/>
            <person name="Andreopoulos W."/>
            <person name="He G."/>
            <person name="Johnson J."/>
            <person name="Barry K.W."/>
            <person name="Grigoriev I.V."/>
            <person name="Nagy L."/>
            <person name="Hibbett D."/>
            <person name="Henrissat B."/>
            <person name="Matheny P.B."/>
            <person name="Labbe J."/>
            <person name="Martin F."/>
        </authorList>
    </citation>
    <scope>NUCLEOTIDE SEQUENCE</scope>
    <source>
        <strain evidence="1">FP105234-sp</strain>
    </source>
</reference>
<dbReference type="Proteomes" id="UP000814033">
    <property type="component" value="Unassembled WGS sequence"/>
</dbReference>
<reference evidence="1" key="2">
    <citation type="journal article" date="2022" name="New Phytol.">
        <title>Evolutionary transition to the ectomycorrhizal habit in the genomes of a hyperdiverse lineage of mushroom-forming fungi.</title>
        <authorList>
            <person name="Looney B."/>
            <person name="Miyauchi S."/>
            <person name="Morin E."/>
            <person name="Drula E."/>
            <person name="Courty P.E."/>
            <person name="Kohler A."/>
            <person name="Kuo A."/>
            <person name="LaButti K."/>
            <person name="Pangilinan J."/>
            <person name="Lipzen A."/>
            <person name="Riley R."/>
            <person name="Andreopoulos W."/>
            <person name="He G."/>
            <person name="Johnson J."/>
            <person name="Nolan M."/>
            <person name="Tritt A."/>
            <person name="Barry K.W."/>
            <person name="Grigoriev I.V."/>
            <person name="Nagy L.G."/>
            <person name="Hibbett D."/>
            <person name="Henrissat B."/>
            <person name="Matheny P.B."/>
            <person name="Labbe J."/>
            <person name="Martin F.M."/>
        </authorList>
    </citation>
    <scope>NUCLEOTIDE SEQUENCE</scope>
    <source>
        <strain evidence="1">FP105234-sp</strain>
    </source>
</reference>
<proteinExistence type="predicted"/>
<gene>
    <name evidence="1" type="ORF">FA95DRAFT_1504596</name>
</gene>
<accession>A0ACB8R5G4</accession>
<dbReference type="EMBL" id="MU276351">
    <property type="protein sequence ID" value="KAI0039137.1"/>
    <property type="molecule type" value="Genomic_DNA"/>
</dbReference>
<protein>
    <submittedName>
        <fullName evidence="1">Uncharacterized protein</fullName>
    </submittedName>
</protein>
<comment type="caution">
    <text evidence="1">The sequence shown here is derived from an EMBL/GenBank/DDBJ whole genome shotgun (WGS) entry which is preliminary data.</text>
</comment>
<keyword evidence="2" id="KW-1185">Reference proteome</keyword>
<evidence type="ECO:0000313" key="2">
    <source>
        <dbReference type="Proteomes" id="UP000814033"/>
    </source>
</evidence>
<evidence type="ECO:0000313" key="1">
    <source>
        <dbReference type="EMBL" id="KAI0039137.1"/>
    </source>
</evidence>
<feature type="non-terminal residue" evidence="1">
    <location>
        <position position="1"/>
    </location>
</feature>